<evidence type="ECO:0008006" key="3">
    <source>
        <dbReference type="Google" id="ProtNLM"/>
    </source>
</evidence>
<keyword evidence="2" id="KW-1185">Reference proteome</keyword>
<gene>
    <name evidence="1" type="ordered locus">TK2230</name>
</gene>
<reference evidence="1 2" key="1">
    <citation type="journal article" date="2005" name="Genome Res.">
        <title>Complete genome sequence of the hyperthermophilic archaeon Thermococcus kodakaraensis KOD1 and comparison with Pyrococcus genomes.</title>
        <authorList>
            <person name="Fukui T."/>
            <person name="Atomi H."/>
            <person name="Kanai T."/>
            <person name="Matsumi R."/>
            <person name="Fujiwara S."/>
            <person name="Imanaka T."/>
        </authorList>
    </citation>
    <scope>NUCLEOTIDE SEQUENCE [LARGE SCALE GENOMIC DNA]</scope>
    <source>
        <strain evidence="2">ATCC BAA-918 / JCM 12380 / KOD1</strain>
    </source>
</reference>
<dbReference type="PATRIC" id="fig|69014.16.peg.2185"/>
<proteinExistence type="predicted"/>
<name>Q5JHR3_THEKO</name>
<dbReference type="OrthoDB" id="45790at2157"/>
<accession>Q5JHR3</accession>
<organism evidence="1 2">
    <name type="scientific">Thermococcus kodakarensis (strain ATCC BAA-918 / JCM 12380 / KOD1)</name>
    <name type="common">Pyrococcus kodakaraensis (strain KOD1)</name>
    <dbReference type="NCBI Taxonomy" id="69014"/>
    <lineage>
        <taxon>Archaea</taxon>
        <taxon>Methanobacteriati</taxon>
        <taxon>Methanobacteriota</taxon>
        <taxon>Thermococci</taxon>
        <taxon>Thermococcales</taxon>
        <taxon>Thermococcaceae</taxon>
        <taxon>Thermococcus</taxon>
    </lineage>
</organism>
<sequence>MRSKVWNYTIGGYRVVEKYLKGRKGRKLSLEELEHVYKVVEILKRTIELVRELEKIEPGF</sequence>
<dbReference type="HOGENOM" id="CLU_2930393_0_0_2"/>
<dbReference type="EnsemblBacteria" id="BAD86419">
    <property type="protein sequence ID" value="BAD86419"/>
    <property type="gene ID" value="TK2230"/>
</dbReference>
<dbReference type="InParanoid" id="Q5JHR3"/>
<dbReference type="RefSeq" id="WP_011251180.1">
    <property type="nucleotide sequence ID" value="NC_006624.1"/>
</dbReference>
<evidence type="ECO:0000313" key="1">
    <source>
        <dbReference type="EMBL" id="BAD86419.1"/>
    </source>
</evidence>
<dbReference type="KEGG" id="tko:TK2230"/>
<protein>
    <recommendedName>
        <fullName evidence="3">Type ISP restriction-modification enzyme LLaBIII C-terminal specificity domain-containing protein</fullName>
    </recommendedName>
</protein>
<dbReference type="GeneID" id="78448770"/>
<dbReference type="EMBL" id="AP006878">
    <property type="protein sequence ID" value="BAD86419.1"/>
    <property type="molecule type" value="Genomic_DNA"/>
</dbReference>
<evidence type="ECO:0000313" key="2">
    <source>
        <dbReference type="Proteomes" id="UP000000536"/>
    </source>
</evidence>
<dbReference type="Proteomes" id="UP000000536">
    <property type="component" value="Chromosome"/>
</dbReference>
<dbReference type="AlphaFoldDB" id="Q5JHR3"/>
<dbReference type="STRING" id="69014.TK2230"/>
<dbReference type="eggNOG" id="arCOG10082">
    <property type="taxonomic scope" value="Archaea"/>
</dbReference>